<feature type="region of interest" description="Disordered" evidence="1">
    <location>
        <begin position="308"/>
        <end position="360"/>
    </location>
</feature>
<comment type="caution">
    <text evidence="2">The sequence shown here is derived from an EMBL/GenBank/DDBJ whole genome shotgun (WGS) entry which is preliminary data.</text>
</comment>
<keyword evidence="3" id="KW-1185">Reference proteome</keyword>
<dbReference type="EMBL" id="AVOT02027695">
    <property type="protein sequence ID" value="MBW0519861.1"/>
    <property type="molecule type" value="Genomic_DNA"/>
</dbReference>
<reference evidence="2" key="1">
    <citation type="submission" date="2021-03" db="EMBL/GenBank/DDBJ databases">
        <title>Draft genome sequence of rust myrtle Austropuccinia psidii MF-1, a brazilian biotype.</title>
        <authorList>
            <person name="Quecine M.C."/>
            <person name="Pachon D.M.R."/>
            <person name="Bonatelli M.L."/>
            <person name="Correr F.H."/>
            <person name="Franceschini L.M."/>
            <person name="Leite T.F."/>
            <person name="Margarido G.R.A."/>
            <person name="Almeida C.A."/>
            <person name="Ferrarezi J.A."/>
            <person name="Labate C.A."/>
        </authorList>
    </citation>
    <scope>NUCLEOTIDE SEQUENCE</scope>
    <source>
        <strain evidence="2">MF-1</strain>
    </source>
</reference>
<feature type="region of interest" description="Disordered" evidence="1">
    <location>
        <begin position="204"/>
        <end position="245"/>
    </location>
</feature>
<feature type="compositionally biased region" description="Low complexity" evidence="1">
    <location>
        <begin position="331"/>
        <end position="341"/>
    </location>
</feature>
<dbReference type="Proteomes" id="UP000765509">
    <property type="component" value="Unassembled WGS sequence"/>
</dbReference>
<organism evidence="2 3">
    <name type="scientific">Austropuccinia psidii MF-1</name>
    <dbReference type="NCBI Taxonomy" id="1389203"/>
    <lineage>
        <taxon>Eukaryota</taxon>
        <taxon>Fungi</taxon>
        <taxon>Dikarya</taxon>
        <taxon>Basidiomycota</taxon>
        <taxon>Pucciniomycotina</taxon>
        <taxon>Pucciniomycetes</taxon>
        <taxon>Pucciniales</taxon>
        <taxon>Sphaerophragmiaceae</taxon>
        <taxon>Austropuccinia</taxon>
    </lineage>
</organism>
<feature type="compositionally biased region" description="Basic and acidic residues" evidence="1">
    <location>
        <begin position="682"/>
        <end position="695"/>
    </location>
</feature>
<name>A0A9Q3EJ83_9BASI</name>
<evidence type="ECO:0000256" key="1">
    <source>
        <dbReference type="SAM" id="MobiDB-lite"/>
    </source>
</evidence>
<feature type="compositionally biased region" description="Basic and acidic residues" evidence="1">
    <location>
        <begin position="212"/>
        <end position="223"/>
    </location>
</feature>
<gene>
    <name evidence="2" type="ORF">O181_059576</name>
</gene>
<evidence type="ECO:0000313" key="2">
    <source>
        <dbReference type="EMBL" id="MBW0519861.1"/>
    </source>
</evidence>
<feature type="region of interest" description="Disordered" evidence="1">
    <location>
        <begin position="682"/>
        <end position="706"/>
    </location>
</feature>
<evidence type="ECO:0000313" key="3">
    <source>
        <dbReference type="Proteomes" id="UP000765509"/>
    </source>
</evidence>
<dbReference type="OrthoDB" id="2496957at2759"/>
<accession>A0A9Q3EJ83</accession>
<feature type="compositionally biased region" description="Polar residues" evidence="1">
    <location>
        <begin position="308"/>
        <end position="321"/>
    </location>
</feature>
<dbReference type="AlphaFoldDB" id="A0A9Q3EJ83"/>
<protein>
    <submittedName>
        <fullName evidence="2">Uncharacterized protein</fullName>
    </submittedName>
</protein>
<proteinExistence type="predicted"/>
<sequence>MEPSPTDFDENLVGHGPEQASNQLSAYESHPAFGGPVRHLPSIDAQLSSHGTVGLSYPSLLDAPQAINHHEDLHHTLPWNNLLTPNEISFHQPPQSCDPTHPNHPQSAGHYVDPYGYFHNDYLPTSNSNLDFGNNHQFYQPSYFDGDQLGAYNGHLHQTHQVAQSSLPEHTSELLESILNNLQSSPQIQIPSNLNLELEPTFGASKSNPACEKGKASELDKITESGSDNTANKEEKGSSSLPRFQMEVKSSKDLLLPLNTNTALEAINQLIVANHVNDAERLGYGEGIQDSSQTNELNFSRKCTQDFQGGKSTLDTQSHLSGDSEDHELSLRSPLRPSSPSVIESQAKEPAMEGSSHPKLWEKEQPFKISKLDLPGARELEARKRETSVYNFSFFPSDEEVVWIASLPLKNDRIGERSLWTTKLSGSLDQLHFWLHLIENDEVGDQPFGRYPQFHDFACRLWDLHSRILERLGDTETAPQGLVKGERQDLLKWVFMEFVLSHHLTSDKTEGMRAMHGRLDWNCFMDALLAPPLTQKQKVWGVFYGIKEPNPEYVNVVYEKQFLATKAAIHILASYFKSQNITKWHQIFPQDEKFIRDFLKDIRRFPTTRFQKISEKGQMKPSNVFPWMKEVKELVISPKIKFTEKNCRTYAPKRFAELVSLLDPKDTRKRKLIQSDDIFHKRNRPVQKEDHREYYFSKASQADKGQ</sequence>